<name>A0A8S2YDZ3_9BILA</name>
<protein>
    <submittedName>
        <fullName evidence="1">Uncharacterized protein</fullName>
    </submittedName>
</protein>
<accession>A0A8S2YDZ3</accession>
<sequence>MALLLDGKVFVTAPLVDPALVMGAI</sequence>
<comment type="caution">
    <text evidence="1">The sequence shown here is derived from an EMBL/GenBank/DDBJ whole genome shotgun (WGS) entry which is preliminary data.</text>
</comment>
<dbReference type="EMBL" id="CAJOBA010110255">
    <property type="protein sequence ID" value="CAF4551068.1"/>
    <property type="molecule type" value="Genomic_DNA"/>
</dbReference>
<reference evidence="1" key="1">
    <citation type="submission" date="2021-02" db="EMBL/GenBank/DDBJ databases">
        <authorList>
            <person name="Nowell W R."/>
        </authorList>
    </citation>
    <scope>NUCLEOTIDE SEQUENCE</scope>
</reference>
<evidence type="ECO:0000313" key="2">
    <source>
        <dbReference type="Proteomes" id="UP000682733"/>
    </source>
</evidence>
<feature type="non-terminal residue" evidence="1">
    <location>
        <position position="25"/>
    </location>
</feature>
<organism evidence="1 2">
    <name type="scientific">Didymodactylos carnosus</name>
    <dbReference type="NCBI Taxonomy" id="1234261"/>
    <lineage>
        <taxon>Eukaryota</taxon>
        <taxon>Metazoa</taxon>
        <taxon>Spiralia</taxon>
        <taxon>Gnathifera</taxon>
        <taxon>Rotifera</taxon>
        <taxon>Eurotatoria</taxon>
        <taxon>Bdelloidea</taxon>
        <taxon>Philodinida</taxon>
        <taxon>Philodinidae</taxon>
        <taxon>Didymodactylos</taxon>
    </lineage>
</organism>
<dbReference type="Proteomes" id="UP000682733">
    <property type="component" value="Unassembled WGS sequence"/>
</dbReference>
<dbReference type="AlphaFoldDB" id="A0A8S2YDZ3"/>
<gene>
    <name evidence="1" type="ORF">TMI583_LOCUS49656</name>
</gene>
<evidence type="ECO:0000313" key="1">
    <source>
        <dbReference type="EMBL" id="CAF4551068.1"/>
    </source>
</evidence>
<proteinExistence type="predicted"/>